<evidence type="ECO:0000256" key="1">
    <source>
        <dbReference type="ARBA" id="ARBA00022801"/>
    </source>
</evidence>
<reference evidence="4 5" key="1">
    <citation type="submission" date="2015-06" db="EMBL/GenBank/DDBJ databases">
        <title>Draft genome sequence of beer spoilage bacterium Megasphaera cerevisiae type strain 20462.</title>
        <authorList>
            <person name="Kutumbaka K."/>
            <person name="Pasmowitz J."/>
            <person name="Mategko J."/>
            <person name="Reyes D."/>
            <person name="Friedrich A."/>
            <person name="Han S."/>
            <person name="Martens-Habbena W."/>
            <person name="Neal-McKinney J."/>
            <person name="Janagama H.K."/>
            <person name="Nadala C."/>
            <person name="Samadpour M."/>
        </authorList>
    </citation>
    <scope>NUCLEOTIDE SEQUENCE [LARGE SCALE GENOMIC DNA]</scope>
    <source>
        <strain evidence="4 5">DSM 20462</strain>
    </source>
</reference>
<name>A0A0J6WPH1_9FIRM</name>
<keyword evidence="5" id="KW-1185">Reference proteome</keyword>
<dbReference type="Pfam" id="PF12706">
    <property type="entry name" value="Lactamase_B_2"/>
    <property type="match status" value="1"/>
</dbReference>
<dbReference type="OrthoDB" id="9789133at2"/>
<dbReference type="RefSeq" id="WP_048515528.1">
    <property type="nucleotide sequence ID" value="NZ_FUXD01000069.1"/>
</dbReference>
<dbReference type="Gene3D" id="3.60.15.10">
    <property type="entry name" value="Ribonuclease Z/Hydroxyacylglutathione hydrolase-like"/>
    <property type="match status" value="1"/>
</dbReference>
<dbReference type="PANTHER" id="PTHR43546">
    <property type="entry name" value="UPF0173 METAL-DEPENDENT HYDROLASE MJ1163-RELATED"/>
    <property type="match status" value="1"/>
</dbReference>
<comment type="similarity">
    <text evidence="2">Belongs to the UPF0173 family.</text>
</comment>
<dbReference type="PANTHER" id="PTHR43546:SF3">
    <property type="entry name" value="UPF0173 METAL-DEPENDENT HYDROLASE MJ1163"/>
    <property type="match status" value="1"/>
</dbReference>
<protein>
    <recommendedName>
        <fullName evidence="2">UPF0173 metal-dependent hydrolase AB840_14330</fullName>
    </recommendedName>
</protein>
<evidence type="ECO:0000313" key="5">
    <source>
        <dbReference type="Proteomes" id="UP000036503"/>
    </source>
</evidence>
<evidence type="ECO:0000313" key="4">
    <source>
        <dbReference type="EMBL" id="KMO85300.1"/>
    </source>
</evidence>
<dbReference type="InParanoid" id="A0A0J6WPH1"/>
<organism evidence="4 5">
    <name type="scientific">Megasphaera cerevisiae DSM 20462</name>
    <dbReference type="NCBI Taxonomy" id="1122219"/>
    <lineage>
        <taxon>Bacteria</taxon>
        <taxon>Bacillati</taxon>
        <taxon>Bacillota</taxon>
        <taxon>Negativicutes</taxon>
        <taxon>Veillonellales</taxon>
        <taxon>Veillonellaceae</taxon>
        <taxon>Megasphaera</taxon>
    </lineage>
</organism>
<dbReference type="SUPFAM" id="SSF56281">
    <property type="entry name" value="Metallo-hydrolase/oxidoreductase"/>
    <property type="match status" value="1"/>
</dbReference>
<dbReference type="InterPro" id="IPR022877">
    <property type="entry name" value="UPF0173"/>
</dbReference>
<keyword evidence="1 2" id="KW-0378">Hydrolase</keyword>
<proteinExistence type="inferred from homology"/>
<accession>A0A0J6WPH1</accession>
<feature type="domain" description="Metallo-beta-lactamase" evidence="3">
    <location>
        <begin position="7"/>
        <end position="184"/>
    </location>
</feature>
<dbReference type="InterPro" id="IPR050114">
    <property type="entry name" value="UPF0173_UPF0282_UlaG_hydrolase"/>
</dbReference>
<dbReference type="AlphaFoldDB" id="A0A0J6WPH1"/>
<dbReference type="HAMAP" id="MF_00457">
    <property type="entry name" value="UPF0173"/>
    <property type="match status" value="1"/>
</dbReference>
<evidence type="ECO:0000256" key="2">
    <source>
        <dbReference type="HAMAP-Rule" id="MF_00457"/>
    </source>
</evidence>
<dbReference type="Proteomes" id="UP000036503">
    <property type="component" value="Unassembled WGS sequence"/>
</dbReference>
<dbReference type="GO" id="GO:0016787">
    <property type="term" value="F:hydrolase activity"/>
    <property type="evidence" value="ECO:0007669"/>
    <property type="project" value="UniProtKB-UniRule"/>
</dbReference>
<gene>
    <name evidence="4" type="ORF">AB840_14330</name>
</gene>
<dbReference type="NCBIfam" id="NF001911">
    <property type="entry name" value="PRK00685.1"/>
    <property type="match status" value="1"/>
</dbReference>
<evidence type="ECO:0000259" key="3">
    <source>
        <dbReference type="SMART" id="SM00849"/>
    </source>
</evidence>
<dbReference type="FunCoup" id="A0A0J6WPH1">
    <property type="interactions" value="33"/>
</dbReference>
<dbReference type="PATRIC" id="fig|1122219.3.peg.3223"/>
<dbReference type="STRING" id="39029.BSR42_02110"/>
<dbReference type="SMART" id="SM00849">
    <property type="entry name" value="Lactamase_B"/>
    <property type="match status" value="1"/>
</dbReference>
<sequence>MKLNYYGHAAFTLSDDTSTLLFDPFITDNPWTQVCPTGIACQYIILSHAHGDHYGDAEAIAKANDALVISTAEVAGKAGAAGCRTHAMHIGGSADMPFGKIRLTPAWHGSGITGGLACGFIVELDGKRIYYAGDTGLFSDMKILDRFGPIDCAILPIGDNFTMGIEDAALATLWIQPKFVIPIHYKTWPVIDTDPQEYKKLTESKYNIPVQIVAPGTVFEF</sequence>
<dbReference type="InterPro" id="IPR001279">
    <property type="entry name" value="Metallo-B-lactamas"/>
</dbReference>
<dbReference type="InterPro" id="IPR036866">
    <property type="entry name" value="RibonucZ/Hydroxyglut_hydro"/>
</dbReference>
<dbReference type="EMBL" id="LEKT01000076">
    <property type="protein sequence ID" value="KMO85300.1"/>
    <property type="molecule type" value="Genomic_DNA"/>
</dbReference>
<comment type="caution">
    <text evidence="4">The sequence shown here is derived from an EMBL/GenBank/DDBJ whole genome shotgun (WGS) entry which is preliminary data.</text>
</comment>